<dbReference type="InterPro" id="IPR025963">
    <property type="entry name" value="FLgD_Tudor"/>
</dbReference>
<dbReference type="GO" id="GO:0044781">
    <property type="term" value="P:bacterial-type flagellum organization"/>
    <property type="evidence" value="ECO:0007669"/>
    <property type="project" value="UniProtKB-UniRule"/>
</dbReference>
<dbReference type="InterPro" id="IPR025965">
    <property type="entry name" value="FlgD/Vpr_Ig-like"/>
</dbReference>
<gene>
    <name evidence="8" type="ORF">GL267_10595</name>
</gene>
<dbReference type="Pfam" id="PF13861">
    <property type="entry name" value="FLgD_tudor"/>
    <property type="match status" value="1"/>
</dbReference>
<evidence type="ECO:0000313" key="8">
    <source>
        <dbReference type="EMBL" id="NDU43069.1"/>
    </source>
</evidence>
<dbReference type="RefSeq" id="WP_163098276.1">
    <property type="nucleotide sequence ID" value="NZ_CP127523.1"/>
</dbReference>
<dbReference type="Gene3D" id="2.30.30.910">
    <property type="match status" value="1"/>
</dbReference>
<protein>
    <recommendedName>
        <fullName evidence="2 5">Basal-body rod modification protein FlgD</fullName>
    </recommendedName>
</protein>
<keyword evidence="8" id="KW-0966">Cell projection</keyword>
<sequence length="233" mass="23259">MSVNSLTSSVNPFYTSLLSSTATTSGSASSGASGLASENTFYNLLVTQLTNQDPLNPMSNSQLSSQLAQFSVANGVQAIQGSLGALMGQINQNQGLQAASLIGQSVTTSGNQLTLSGGTSTGAYDLSSGASAVDVLVQDGAGQTLAVLPQGPQVAGMQYFNWNGTDASGNALPAGTYRFSVQASGPNGQSVGSTPYRTGVVSGVTLGTAGAGPTLQLQGQQGPVPFSAVQNIL</sequence>
<dbReference type="AlphaFoldDB" id="A0A845UA91"/>
<evidence type="ECO:0000259" key="7">
    <source>
        <dbReference type="Pfam" id="PF13861"/>
    </source>
</evidence>
<dbReference type="Gene3D" id="2.60.40.4070">
    <property type="match status" value="1"/>
</dbReference>
<evidence type="ECO:0000256" key="3">
    <source>
        <dbReference type="ARBA" id="ARBA00022795"/>
    </source>
</evidence>
<dbReference type="InterPro" id="IPR005648">
    <property type="entry name" value="FlgD"/>
</dbReference>
<accession>A0A845UA91</accession>
<evidence type="ECO:0000256" key="4">
    <source>
        <dbReference type="ARBA" id="ARBA00024746"/>
    </source>
</evidence>
<feature type="domain" description="FlgD/Vpr Ig-like" evidence="6">
    <location>
        <begin position="110"/>
        <end position="184"/>
    </location>
</feature>
<keyword evidence="8" id="KW-0282">Flagellum</keyword>
<name>A0A845UA91_9PROT</name>
<evidence type="ECO:0000256" key="1">
    <source>
        <dbReference type="ARBA" id="ARBA00010577"/>
    </source>
</evidence>
<evidence type="ECO:0000256" key="5">
    <source>
        <dbReference type="RuleBase" id="RU362076"/>
    </source>
</evidence>
<reference evidence="8" key="1">
    <citation type="submission" date="2019-11" db="EMBL/GenBank/DDBJ databases">
        <title>Acidithiobacillus ferrianus sp. nov.: a facultatively anaerobic and extremely acidophilic chemolithoautotroph.</title>
        <authorList>
            <person name="Norris P.R."/>
            <person name="Falagan C."/>
            <person name="Moya-Beltran A."/>
            <person name="Castro M."/>
            <person name="Quatrini R."/>
            <person name="Johnson D.B."/>
        </authorList>
    </citation>
    <scope>NUCLEOTIDE SEQUENCE [LARGE SCALE GENOMIC DNA]</scope>
    <source>
        <strain evidence="8">MG</strain>
    </source>
</reference>
<comment type="similarity">
    <text evidence="1 5">Belongs to the FlgD family.</text>
</comment>
<feature type="domain" description="FlgD Tudor-like" evidence="7">
    <location>
        <begin position="93"/>
        <end position="230"/>
    </location>
</feature>
<dbReference type="Pfam" id="PF13860">
    <property type="entry name" value="FlgD_ig"/>
    <property type="match status" value="1"/>
</dbReference>
<comment type="function">
    <text evidence="4 5">Required for flagellar hook formation. May act as a scaffolding protein.</text>
</comment>
<dbReference type="Pfam" id="PF03963">
    <property type="entry name" value="FlgD"/>
    <property type="match status" value="1"/>
</dbReference>
<proteinExistence type="inferred from homology"/>
<evidence type="ECO:0000259" key="6">
    <source>
        <dbReference type="Pfam" id="PF13860"/>
    </source>
</evidence>
<evidence type="ECO:0000256" key="2">
    <source>
        <dbReference type="ARBA" id="ARBA00016013"/>
    </source>
</evidence>
<organism evidence="8">
    <name type="scientific">Acidithiobacillus ferrianus</name>
    <dbReference type="NCBI Taxonomy" id="2678518"/>
    <lineage>
        <taxon>Bacteria</taxon>
        <taxon>Pseudomonadati</taxon>
        <taxon>Pseudomonadota</taxon>
        <taxon>Acidithiobacillia</taxon>
        <taxon>Acidithiobacillales</taxon>
        <taxon>Acidithiobacillaceae</taxon>
        <taxon>Acidithiobacillus</taxon>
    </lineage>
</organism>
<keyword evidence="8" id="KW-0969">Cilium</keyword>
<keyword evidence="3 5" id="KW-1005">Bacterial flagellum biogenesis</keyword>
<dbReference type="EMBL" id="WNJL01000035">
    <property type="protein sequence ID" value="NDU43069.1"/>
    <property type="molecule type" value="Genomic_DNA"/>
</dbReference>
<comment type="caution">
    <text evidence="8">The sequence shown here is derived from an EMBL/GenBank/DDBJ whole genome shotgun (WGS) entry which is preliminary data.</text>
</comment>